<evidence type="ECO:0000259" key="1">
    <source>
        <dbReference type="PROSITE" id="PS51704"/>
    </source>
</evidence>
<reference evidence="2" key="2">
    <citation type="submission" date="2020-09" db="EMBL/GenBank/DDBJ databases">
        <authorList>
            <person name="Sun Q."/>
            <person name="Ohkuma M."/>
        </authorList>
    </citation>
    <scope>NUCLEOTIDE SEQUENCE</scope>
    <source>
        <strain evidence="2">JCM 17251</strain>
    </source>
</reference>
<evidence type="ECO:0000313" key="2">
    <source>
        <dbReference type="EMBL" id="GGN56670.1"/>
    </source>
</evidence>
<comment type="caution">
    <text evidence="2">The sequence shown here is derived from an EMBL/GenBank/DDBJ whole genome shotgun (WGS) entry which is preliminary data.</text>
</comment>
<proteinExistence type="predicted"/>
<sequence>MQTMIFAHRGASNYAPENTMPAFELAYQMEAEGIETDVQLTKDGIPVLIHDEDVRRTTNGRGFIIDHRLEELLNLDAGAYFAPKFKGTRILTLDQFLEWACDKPLHLNLELKNNKIAYEEIEIKVLDAIRNYNVKKRTTISSFNPESVKRMRQLDQTLDVALLRSRKHPNLVGYAKELGASSLHVKHTLLTPSLVRACKAANLQLRVYTVNRTILIKKCLKLACSGIITDVPDKAHHIRNNFK</sequence>
<dbReference type="PANTHER" id="PTHR46211">
    <property type="entry name" value="GLYCEROPHOSPHORYL DIESTER PHOSPHODIESTERASE"/>
    <property type="match status" value="1"/>
</dbReference>
<dbReference type="SUPFAM" id="SSF51695">
    <property type="entry name" value="PLC-like phosphodiesterases"/>
    <property type="match status" value="1"/>
</dbReference>
<dbReference type="PROSITE" id="PS51704">
    <property type="entry name" value="GP_PDE"/>
    <property type="match status" value="1"/>
</dbReference>
<dbReference type="GO" id="GO:0006629">
    <property type="term" value="P:lipid metabolic process"/>
    <property type="evidence" value="ECO:0007669"/>
    <property type="project" value="InterPro"/>
</dbReference>
<dbReference type="AlphaFoldDB" id="A0A917XWF0"/>
<dbReference type="PANTHER" id="PTHR46211:SF1">
    <property type="entry name" value="GLYCEROPHOSPHODIESTER PHOSPHODIESTERASE, CYTOPLASMIC"/>
    <property type="match status" value="1"/>
</dbReference>
<name>A0A917XWF0_9BACI</name>
<dbReference type="Gene3D" id="3.20.20.190">
    <property type="entry name" value="Phosphatidylinositol (PI) phosphodiesterase"/>
    <property type="match status" value="1"/>
</dbReference>
<dbReference type="InterPro" id="IPR030395">
    <property type="entry name" value="GP_PDE_dom"/>
</dbReference>
<dbReference type="InterPro" id="IPR017946">
    <property type="entry name" value="PLC-like_Pdiesterase_TIM-brl"/>
</dbReference>
<dbReference type="Proteomes" id="UP000624041">
    <property type="component" value="Unassembled WGS sequence"/>
</dbReference>
<dbReference type="CDD" id="cd08563">
    <property type="entry name" value="GDPD_TtGDE_like"/>
    <property type="match status" value="1"/>
</dbReference>
<dbReference type="GO" id="GO:0008081">
    <property type="term" value="F:phosphoric diester hydrolase activity"/>
    <property type="evidence" value="ECO:0007669"/>
    <property type="project" value="InterPro"/>
</dbReference>
<evidence type="ECO:0000313" key="3">
    <source>
        <dbReference type="Proteomes" id="UP000624041"/>
    </source>
</evidence>
<feature type="domain" description="GP-PDE" evidence="1">
    <location>
        <begin position="3"/>
        <end position="239"/>
    </location>
</feature>
<organism evidence="2 3">
    <name type="scientific">Oceanobacillus indicireducens</name>
    <dbReference type="NCBI Taxonomy" id="1004261"/>
    <lineage>
        <taxon>Bacteria</taxon>
        <taxon>Bacillati</taxon>
        <taxon>Bacillota</taxon>
        <taxon>Bacilli</taxon>
        <taxon>Bacillales</taxon>
        <taxon>Bacillaceae</taxon>
        <taxon>Oceanobacillus</taxon>
    </lineage>
</organism>
<gene>
    <name evidence="2" type="ORF">GCM10007971_16860</name>
</gene>
<protein>
    <submittedName>
        <fullName evidence="2">Glycerophosphoryl diester phosphodiesterase</fullName>
    </submittedName>
</protein>
<dbReference type="Pfam" id="PF03009">
    <property type="entry name" value="GDPD"/>
    <property type="match status" value="1"/>
</dbReference>
<keyword evidence="3" id="KW-1185">Reference proteome</keyword>
<accession>A0A917XWF0</accession>
<dbReference type="EMBL" id="BMOS01000009">
    <property type="protein sequence ID" value="GGN56670.1"/>
    <property type="molecule type" value="Genomic_DNA"/>
</dbReference>
<reference evidence="2" key="1">
    <citation type="journal article" date="2014" name="Int. J. Syst. Evol. Microbiol.">
        <title>Complete genome sequence of Corynebacterium casei LMG S-19264T (=DSM 44701T), isolated from a smear-ripened cheese.</title>
        <authorList>
            <consortium name="US DOE Joint Genome Institute (JGI-PGF)"/>
            <person name="Walter F."/>
            <person name="Albersmeier A."/>
            <person name="Kalinowski J."/>
            <person name="Ruckert C."/>
        </authorList>
    </citation>
    <scope>NUCLEOTIDE SEQUENCE</scope>
    <source>
        <strain evidence="2">JCM 17251</strain>
    </source>
</reference>